<reference evidence="1 2" key="1">
    <citation type="submission" date="2021-03" db="EMBL/GenBank/DDBJ databases">
        <title>Caproiciproducens sp. nov. isolated from feces of cow.</title>
        <authorList>
            <person name="Choi J.-Y."/>
        </authorList>
    </citation>
    <scope>NUCLEOTIDE SEQUENCE [LARGE SCALE GENOMIC DNA]</scope>
    <source>
        <strain evidence="1 2">AGMB10547</strain>
    </source>
</reference>
<organism evidence="1 2">
    <name type="scientific">Caproiciproducens faecalis</name>
    <dbReference type="NCBI Taxonomy" id="2820301"/>
    <lineage>
        <taxon>Bacteria</taxon>
        <taxon>Bacillati</taxon>
        <taxon>Bacillota</taxon>
        <taxon>Clostridia</taxon>
        <taxon>Eubacteriales</taxon>
        <taxon>Acutalibacteraceae</taxon>
        <taxon>Caproiciproducens</taxon>
    </lineage>
</organism>
<accession>A0ABS7DPC2</accession>
<protein>
    <submittedName>
        <fullName evidence="1">Uncharacterized protein</fullName>
    </submittedName>
</protein>
<evidence type="ECO:0000313" key="2">
    <source>
        <dbReference type="Proteomes" id="UP000719942"/>
    </source>
</evidence>
<dbReference type="EMBL" id="JAGFNZ010000003">
    <property type="protein sequence ID" value="MBW7573157.1"/>
    <property type="molecule type" value="Genomic_DNA"/>
</dbReference>
<keyword evidence="2" id="KW-1185">Reference proteome</keyword>
<dbReference type="RefSeq" id="WP_219965550.1">
    <property type="nucleotide sequence ID" value="NZ_JAGFNZ010000003.1"/>
</dbReference>
<proteinExistence type="predicted"/>
<sequence length="133" mass="14798">MRFTEFEITAGGKHIGSTPLRQQAVDAAQAYAFKNRIVVSVIATIDDGTTREININPDGSIDRLWEKSGSAIFPGCTYTNHNGSDYLCISIPDENSAVMERVKDRWSLIAHGIKMYGDGTIEWDYSTGGHWIR</sequence>
<gene>
    <name evidence="1" type="ORF">J5W02_10070</name>
</gene>
<name>A0ABS7DPC2_9FIRM</name>
<comment type="caution">
    <text evidence="1">The sequence shown here is derived from an EMBL/GenBank/DDBJ whole genome shotgun (WGS) entry which is preliminary data.</text>
</comment>
<dbReference type="Proteomes" id="UP000719942">
    <property type="component" value="Unassembled WGS sequence"/>
</dbReference>
<evidence type="ECO:0000313" key="1">
    <source>
        <dbReference type="EMBL" id="MBW7573157.1"/>
    </source>
</evidence>